<dbReference type="EMBL" id="JAUBYV010000008">
    <property type="protein sequence ID" value="KAK2625168.1"/>
    <property type="molecule type" value="Genomic_DNA"/>
</dbReference>
<evidence type="ECO:0000313" key="2">
    <source>
        <dbReference type="EMBL" id="KAK2625168.1"/>
    </source>
</evidence>
<accession>A0AAD9SXX2</accession>
<feature type="compositionally biased region" description="Polar residues" evidence="1">
    <location>
        <begin position="507"/>
        <end position="517"/>
    </location>
</feature>
<feature type="compositionally biased region" description="Low complexity" evidence="1">
    <location>
        <begin position="432"/>
        <end position="447"/>
    </location>
</feature>
<feature type="compositionally biased region" description="Polar residues" evidence="1">
    <location>
        <begin position="457"/>
        <end position="496"/>
    </location>
</feature>
<keyword evidence="3" id="KW-1185">Reference proteome</keyword>
<reference evidence="2" key="1">
    <citation type="submission" date="2023-06" db="EMBL/GenBank/DDBJ databases">
        <title>Draft genome of Marssonina rosae.</title>
        <authorList>
            <person name="Cheng Q."/>
        </authorList>
    </citation>
    <scope>NUCLEOTIDE SEQUENCE</scope>
    <source>
        <strain evidence="2">R4</strain>
    </source>
</reference>
<evidence type="ECO:0000256" key="1">
    <source>
        <dbReference type="SAM" id="MobiDB-lite"/>
    </source>
</evidence>
<gene>
    <name evidence="2" type="ORF">QTJ16_005537</name>
</gene>
<comment type="caution">
    <text evidence="2">The sequence shown here is derived from an EMBL/GenBank/DDBJ whole genome shotgun (WGS) entry which is preliminary data.</text>
</comment>
<sequence length="602" mass="66098">MSIIQLESFLQRSHNQLERDDPASPRRVFIYDLPRVFIDNFPAARLLGSGVVKGWIWHMNVLSDANIRPAFQSDVSPTSDYLLCKPFLKSTYDPRKPLTSVCGLIFELTPVDMSRLEAHIQRNSSAVRYRIGVVATVKDIHTGHLRCFPSTTYIDPLNTNDGRRVHITSPAEKAKWLAQIEVFRARKVPGTYLDGLLNQLRGAAIPGPQPIYVVPMETIPDFTPLVRPASALPGHIRPLPLPPIPKESHKLSNTFKITPESVGIEKFTRYFQASIKSIPSNLPHVRQELQDQFDKGNERYRNQLQAMNQHHEAKRQRVISAEHQTKLQQKSGPKQQARMHKQAKSSKRARVQSEDEGAAEEAARAQPRPRTSETLHTAPLQPQHHPSRAPPSAATSVPRPLGASETAGQRSRSPETLRPTATPRPQSSVSSQAADQRPQPRPRFAAPRLPPCGIFRTSVSPSQSPESTQAPSPCNSPASTSETVCQISKSSGTSSVAPRPLSAAVPRSTTARKQMTGASARRPETAAEIGEKRLREYAGQGSRGSMWASYGGLGTPARQNVQTGRPGPARQTGSRGPANVPRGQPNVVNQAIQGAPGDLKRN</sequence>
<protein>
    <submittedName>
        <fullName evidence="2">Uncharacterized protein</fullName>
    </submittedName>
</protein>
<proteinExistence type="predicted"/>
<dbReference type="Proteomes" id="UP001285354">
    <property type="component" value="Unassembled WGS sequence"/>
</dbReference>
<organism evidence="2 3">
    <name type="scientific">Diplocarpon rosae</name>
    <dbReference type="NCBI Taxonomy" id="946125"/>
    <lineage>
        <taxon>Eukaryota</taxon>
        <taxon>Fungi</taxon>
        <taxon>Dikarya</taxon>
        <taxon>Ascomycota</taxon>
        <taxon>Pezizomycotina</taxon>
        <taxon>Leotiomycetes</taxon>
        <taxon>Helotiales</taxon>
        <taxon>Drepanopezizaceae</taxon>
        <taxon>Diplocarpon</taxon>
    </lineage>
</organism>
<feature type="compositionally biased region" description="Basic and acidic residues" evidence="1">
    <location>
        <begin position="521"/>
        <end position="536"/>
    </location>
</feature>
<dbReference type="AlphaFoldDB" id="A0AAD9SXX2"/>
<evidence type="ECO:0000313" key="3">
    <source>
        <dbReference type="Proteomes" id="UP001285354"/>
    </source>
</evidence>
<name>A0AAD9SXX2_9HELO</name>
<feature type="region of interest" description="Disordered" evidence="1">
    <location>
        <begin position="308"/>
        <end position="602"/>
    </location>
</feature>
<feature type="compositionally biased region" description="Basic residues" evidence="1">
    <location>
        <begin position="337"/>
        <end position="350"/>
    </location>
</feature>